<keyword evidence="3" id="KW-1185">Reference proteome</keyword>
<dbReference type="Gramene" id="mRNA:HanXRQr2_Chr12g0544801">
    <property type="protein sequence ID" value="mRNA:HanXRQr2_Chr12g0544801"/>
    <property type="gene ID" value="HanXRQr2_Chr12g0544801"/>
</dbReference>
<dbReference type="EMBL" id="MNCJ02000327">
    <property type="protein sequence ID" value="KAF5778204.1"/>
    <property type="molecule type" value="Genomic_DNA"/>
</dbReference>
<evidence type="ECO:0000313" key="2">
    <source>
        <dbReference type="EMBL" id="KAF5778204.1"/>
    </source>
</evidence>
<dbReference type="Proteomes" id="UP000215914">
    <property type="component" value="Unassembled WGS sequence"/>
</dbReference>
<dbReference type="AlphaFoldDB" id="A0A9K3MW76"/>
<organism evidence="2 3">
    <name type="scientific">Helianthus annuus</name>
    <name type="common">Common sunflower</name>
    <dbReference type="NCBI Taxonomy" id="4232"/>
    <lineage>
        <taxon>Eukaryota</taxon>
        <taxon>Viridiplantae</taxon>
        <taxon>Streptophyta</taxon>
        <taxon>Embryophyta</taxon>
        <taxon>Tracheophyta</taxon>
        <taxon>Spermatophyta</taxon>
        <taxon>Magnoliopsida</taxon>
        <taxon>eudicotyledons</taxon>
        <taxon>Gunneridae</taxon>
        <taxon>Pentapetalae</taxon>
        <taxon>asterids</taxon>
        <taxon>campanulids</taxon>
        <taxon>Asterales</taxon>
        <taxon>Asteraceae</taxon>
        <taxon>Asteroideae</taxon>
        <taxon>Heliantheae alliance</taxon>
        <taxon>Heliantheae</taxon>
        <taxon>Helianthus</taxon>
    </lineage>
</organism>
<protein>
    <submittedName>
        <fullName evidence="2">Uncharacterized protein</fullName>
    </submittedName>
</protein>
<sequence>MMHTPFGMLFMLVILSSHNHISGGGNAFRKLTLSCRLRWVCVYVCEGMS</sequence>
<proteinExistence type="predicted"/>
<accession>A0A9K3MW76</accession>
<feature type="chain" id="PRO_5039894854" evidence="1">
    <location>
        <begin position="24"/>
        <end position="49"/>
    </location>
</feature>
<comment type="caution">
    <text evidence="2">The sequence shown here is derived from an EMBL/GenBank/DDBJ whole genome shotgun (WGS) entry which is preliminary data.</text>
</comment>
<evidence type="ECO:0000313" key="3">
    <source>
        <dbReference type="Proteomes" id="UP000215914"/>
    </source>
</evidence>
<reference evidence="2" key="1">
    <citation type="journal article" date="2017" name="Nature">
        <title>The sunflower genome provides insights into oil metabolism, flowering and Asterid evolution.</title>
        <authorList>
            <person name="Badouin H."/>
            <person name="Gouzy J."/>
            <person name="Grassa C.J."/>
            <person name="Murat F."/>
            <person name="Staton S.E."/>
            <person name="Cottret L."/>
            <person name="Lelandais-Briere C."/>
            <person name="Owens G.L."/>
            <person name="Carrere S."/>
            <person name="Mayjonade B."/>
            <person name="Legrand L."/>
            <person name="Gill N."/>
            <person name="Kane N.C."/>
            <person name="Bowers J.E."/>
            <person name="Hubner S."/>
            <person name="Bellec A."/>
            <person name="Berard A."/>
            <person name="Berges H."/>
            <person name="Blanchet N."/>
            <person name="Boniface M.C."/>
            <person name="Brunel D."/>
            <person name="Catrice O."/>
            <person name="Chaidir N."/>
            <person name="Claudel C."/>
            <person name="Donnadieu C."/>
            <person name="Faraut T."/>
            <person name="Fievet G."/>
            <person name="Helmstetter N."/>
            <person name="King M."/>
            <person name="Knapp S.J."/>
            <person name="Lai Z."/>
            <person name="Le Paslier M.C."/>
            <person name="Lippi Y."/>
            <person name="Lorenzon L."/>
            <person name="Mandel J.R."/>
            <person name="Marage G."/>
            <person name="Marchand G."/>
            <person name="Marquand E."/>
            <person name="Bret-Mestries E."/>
            <person name="Morien E."/>
            <person name="Nambeesan S."/>
            <person name="Nguyen T."/>
            <person name="Pegot-Espagnet P."/>
            <person name="Pouilly N."/>
            <person name="Raftis F."/>
            <person name="Sallet E."/>
            <person name="Schiex T."/>
            <person name="Thomas J."/>
            <person name="Vandecasteele C."/>
            <person name="Vares D."/>
            <person name="Vear F."/>
            <person name="Vautrin S."/>
            <person name="Crespi M."/>
            <person name="Mangin B."/>
            <person name="Burke J.M."/>
            <person name="Salse J."/>
            <person name="Munos S."/>
            <person name="Vincourt P."/>
            <person name="Rieseberg L.H."/>
            <person name="Langlade N.B."/>
        </authorList>
    </citation>
    <scope>NUCLEOTIDE SEQUENCE</scope>
    <source>
        <tissue evidence="2">Leaves</tissue>
    </source>
</reference>
<gene>
    <name evidence="2" type="ORF">HanXRQr2_Chr12g0544801</name>
</gene>
<keyword evidence="1" id="KW-0732">Signal</keyword>
<feature type="signal peptide" evidence="1">
    <location>
        <begin position="1"/>
        <end position="23"/>
    </location>
</feature>
<reference evidence="2" key="2">
    <citation type="submission" date="2020-06" db="EMBL/GenBank/DDBJ databases">
        <title>Helianthus annuus Genome sequencing and assembly Release 2.</title>
        <authorList>
            <person name="Gouzy J."/>
            <person name="Langlade N."/>
            <person name="Munos S."/>
        </authorList>
    </citation>
    <scope>NUCLEOTIDE SEQUENCE</scope>
    <source>
        <tissue evidence="2">Leaves</tissue>
    </source>
</reference>
<evidence type="ECO:0000256" key="1">
    <source>
        <dbReference type="SAM" id="SignalP"/>
    </source>
</evidence>
<name>A0A9K3MW76_HELAN</name>